<evidence type="ECO:0000313" key="2">
    <source>
        <dbReference type="Proteomes" id="UP000826212"/>
    </source>
</evidence>
<evidence type="ECO:0000313" key="1">
    <source>
        <dbReference type="EMBL" id="QZE15598.1"/>
    </source>
</evidence>
<proteinExistence type="predicted"/>
<protein>
    <submittedName>
        <fullName evidence="1">Bifunctional oligoribonuclease/PAP phosphatase NrnA</fullName>
    </submittedName>
</protein>
<name>A0AC61NIP6_9BACT</name>
<dbReference type="EMBL" id="CP081303">
    <property type="protein sequence ID" value="QZE15598.1"/>
    <property type="molecule type" value="Genomic_DNA"/>
</dbReference>
<keyword evidence="2" id="KW-1185">Reference proteome</keyword>
<sequence length="346" mass="39172">MQRFEPKLLEQAKKLLSSFNKIVIVPHTNPDGDAMGASIGLHYVLTALGKSVTIVSPTDFPEYLKWTDVSKEVVIFEWENAKAKRVMRHAEMIVYLDFNDIKRTGSMENELVALNKPSIMIDHHPYPKDIAIYSFSDTTSSSTCELVVDFVYECGWKESLCRTGASSLFMGILTDTGGFAHNSSNPNLYRVVGLLMEKKVDKDYIYSKVFHQFSANRLRLMGYAISEKMTVLEDLSVSYITLTKEELEKYQFQSGDTEGVVNEPLQIKGMVCSVLFMEKDGFIKISFRSKGDFPVNEISEKYFHGGGHLNAAGGRSNGTLLEATQKFEKVIQEYRELLINEMQKLK</sequence>
<organism evidence="1 2">
    <name type="scientific">Halosquirtibacter laminarini</name>
    <dbReference type="NCBI Taxonomy" id="3374600"/>
    <lineage>
        <taxon>Bacteria</taxon>
        <taxon>Pseudomonadati</taxon>
        <taxon>Bacteroidota</taxon>
        <taxon>Bacteroidia</taxon>
        <taxon>Marinilabiliales</taxon>
        <taxon>Prolixibacteraceae</taxon>
        <taxon>Halosquirtibacter</taxon>
    </lineage>
</organism>
<reference evidence="1" key="1">
    <citation type="submission" date="2021-08" db="EMBL/GenBank/DDBJ databases">
        <title>Novel anaerobic bacterium isolated from sea squirt in East Sea, Republic of Korea.</title>
        <authorList>
            <person name="Nguyen T.H."/>
            <person name="Li Z."/>
            <person name="Lee Y.-J."/>
            <person name="Ko J."/>
            <person name="Kim S.-G."/>
        </authorList>
    </citation>
    <scope>NUCLEOTIDE SEQUENCE</scope>
    <source>
        <strain evidence="1">KCTC 25031</strain>
    </source>
</reference>
<gene>
    <name evidence="1" type="ORF">K4L44_07125</name>
</gene>
<accession>A0AC61NIP6</accession>
<dbReference type="Proteomes" id="UP000826212">
    <property type="component" value="Chromosome"/>
</dbReference>